<proteinExistence type="predicted"/>
<reference evidence="1 3" key="1">
    <citation type="journal article" date="2017" name="Nature">
        <title>The sunflower genome provides insights into oil metabolism, flowering and Asterid evolution.</title>
        <authorList>
            <person name="Badouin H."/>
            <person name="Gouzy J."/>
            <person name="Grassa C.J."/>
            <person name="Murat F."/>
            <person name="Staton S.E."/>
            <person name="Cottret L."/>
            <person name="Lelandais-Briere C."/>
            <person name="Owens G.L."/>
            <person name="Carrere S."/>
            <person name="Mayjonade B."/>
            <person name="Legrand L."/>
            <person name="Gill N."/>
            <person name="Kane N.C."/>
            <person name="Bowers J.E."/>
            <person name="Hubner S."/>
            <person name="Bellec A."/>
            <person name="Berard A."/>
            <person name="Berges H."/>
            <person name="Blanchet N."/>
            <person name="Boniface M.C."/>
            <person name="Brunel D."/>
            <person name="Catrice O."/>
            <person name="Chaidir N."/>
            <person name="Claudel C."/>
            <person name="Donnadieu C."/>
            <person name="Faraut T."/>
            <person name="Fievet G."/>
            <person name="Helmstetter N."/>
            <person name="King M."/>
            <person name="Knapp S.J."/>
            <person name="Lai Z."/>
            <person name="Le Paslier M.C."/>
            <person name="Lippi Y."/>
            <person name="Lorenzon L."/>
            <person name="Mandel J.R."/>
            <person name="Marage G."/>
            <person name="Marchand G."/>
            <person name="Marquand E."/>
            <person name="Bret-Mestries E."/>
            <person name="Morien E."/>
            <person name="Nambeesan S."/>
            <person name="Nguyen T."/>
            <person name="Pegot-Espagnet P."/>
            <person name="Pouilly N."/>
            <person name="Raftis F."/>
            <person name="Sallet E."/>
            <person name="Schiex T."/>
            <person name="Thomas J."/>
            <person name="Vandecasteele C."/>
            <person name="Vares D."/>
            <person name="Vear F."/>
            <person name="Vautrin S."/>
            <person name="Crespi M."/>
            <person name="Mangin B."/>
            <person name="Burke J.M."/>
            <person name="Salse J."/>
            <person name="Munos S."/>
            <person name="Vincourt P."/>
            <person name="Rieseberg L.H."/>
            <person name="Langlade N.B."/>
        </authorList>
    </citation>
    <scope>NUCLEOTIDE SEQUENCE [LARGE SCALE GENOMIC DNA]</scope>
    <source>
        <strain evidence="3">cv. SF193</strain>
        <tissue evidence="1">Leaves</tissue>
    </source>
</reference>
<organism evidence="2 3">
    <name type="scientific">Helianthus annuus</name>
    <name type="common">Common sunflower</name>
    <dbReference type="NCBI Taxonomy" id="4232"/>
    <lineage>
        <taxon>Eukaryota</taxon>
        <taxon>Viridiplantae</taxon>
        <taxon>Streptophyta</taxon>
        <taxon>Embryophyta</taxon>
        <taxon>Tracheophyta</taxon>
        <taxon>Spermatophyta</taxon>
        <taxon>Magnoliopsida</taxon>
        <taxon>eudicotyledons</taxon>
        <taxon>Gunneridae</taxon>
        <taxon>Pentapetalae</taxon>
        <taxon>asterids</taxon>
        <taxon>campanulids</taxon>
        <taxon>Asterales</taxon>
        <taxon>Asteraceae</taxon>
        <taxon>Asteroideae</taxon>
        <taxon>Heliantheae alliance</taxon>
        <taxon>Heliantheae</taxon>
        <taxon>Helianthus</taxon>
    </lineage>
</organism>
<keyword evidence="3" id="KW-1185">Reference proteome</keyword>
<protein>
    <submittedName>
        <fullName evidence="2">Uncharacterized protein</fullName>
    </submittedName>
</protein>
<dbReference type="InParanoid" id="A0A251RP32"/>
<evidence type="ECO:0000313" key="3">
    <source>
        <dbReference type="Proteomes" id="UP000215914"/>
    </source>
</evidence>
<name>A0A251RP32_HELAN</name>
<dbReference type="Gramene" id="mRNA:HanXRQr2_Chr17g0798071">
    <property type="protein sequence ID" value="mRNA:HanXRQr2_Chr17g0798071"/>
    <property type="gene ID" value="HanXRQr2_Chr17g0798071"/>
</dbReference>
<evidence type="ECO:0000313" key="1">
    <source>
        <dbReference type="EMBL" id="KAF5755037.1"/>
    </source>
</evidence>
<dbReference type="EMBL" id="CM007906">
    <property type="protein sequence ID" value="OTF86145.1"/>
    <property type="molecule type" value="Genomic_DNA"/>
</dbReference>
<accession>A0A251RP32</accession>
<gene>
    <name evidence="2" type="ORF">HannXRQ_Chr17g0547561</name>
    <name evidence="1" type="ORF">HanXRQr2_Chr17g0798071</name>
</gene>
<reference evidence="1" key="3">
    <citation type="submission" date="2020-06" db="EMBL/GenBank/DDBJ databases">
        <title>Helianthus annuus Genome sequencing and assembly Release 2.</title>
        <authorList>
            <person name="Gouzy J."/>
            <person name="Langlade N."/>
            <person name="Munos S."/>
        </authorList>
    </citation>
    <scope>NUCLEOTIDE SEQUENCE</scope>
    <source>
        <tissue evidence="1">Leaves</tissue>
    </source>
</reference>
<dbReference type="AlphaFoldDB" id="A0A251RP32"/>
<evidence type="ECO:0000313" key="2">
    <source>
        <dbReference type="EMBL" id="OTF86145.1"/>
    </source>
</evidence>
<reference evidence="2" key="2">
    <citation type="submission" date="2017-02" db="EMBL/GenBank/DDBJ databases">
        <title>Sunflower complete genome.</title>
        <authorList>
            <person name="Langlade N."/>
            <person name="Munos S."/>
        </authorList>
    </citation>
    <scope>NUCLEOTIDE SEQUENCE [LARGE SCALE GENOMIC DNA]</scope>
    <source>
        <tissue evidence="2">Leaves</tissue>
    </source>
</reference>
<dbReference type="EMBL" id="MNCJ02000332">
    <property type="protein sequence ID" value="KAF5755037.1"/>
    <property type="molecule type" value="Genomic_DNA"/>
</dbReference>
<dbReference type="Proteomes" id="UP000215914">
    <property type="component" value="Chromosome 17"/>
</dbReference>
<sequence>MLLAGSGRTLGFRPLSGKSDAFPMNQTPARIYARIYKAQRKTDGTTFVVKCKELSTQLCYVFWFKNVN</sequence>